<keyword evidence="20" id="KW-1185">Reference proteome</keyword>
<dbReference type="SMART" id="SM00120">
    <property type="entry name" value="HX"/>
    <property type="match status" value="4"/>
</dbReference>
<dbReference type="CDD" id="cd04278">
    <property type="entry name" value="ZnMc_MMP"/>
    <property type="match status" value="1"/>
</dbReference>
<feature type="active site" evidence="12">
    <location>
        <position position="323"/>
    </location>
</feature>
<feature type="compositionally biased region" description="Basic and acidic residues" evidence="17">
    <location>
        <begin position="373"/>
        <end position="384"/>
    </location>
</feature>
<evidence type="ECO:0000256" key="1">
    <source>
        <dbReference type="ARBA" id="ARBA00010370"/>
    </source>
</evidence>
<dbReference type="SUPFAM" id="SSF55486">
    <property type="entry name" value="Metalloproteases ('zincins'), catalytic domain"/>
    <property type="match status" value="1"/>
</dbReference>
<feature type="repeat" description="Hemopexin" evidence="16">
    <location>
        <begin position="647"/>
        <end position="694"/>
    </location>
</feature>
<comment type="cofactor">
    <cofactor evidence="14">
        <name>Ca(2+)</name>
        <dbReference type="ChEBI" id="CHEBI:29108"/>
    </cofactor>
    <text evidence="14">Can bind about 5 Ca(2+) ions per subunit.</text>
</comment>
<dbReference type="InterPro" id="IPR000585">
    <property type="entry name" value="Hemopexin-like_dom"/>
</dbReference>
<dbReference type="Pfam" id="PF01471">
    <property type="entry name" value="PG_binding_1"/>
    <property type="match status" value="1"/>
</dbReference>
<proteinExistence type="inferred from homology"/>
<dbReference type="InterPro" id="IPR018487">
    <property type="entry name" value="Hemopexin-like_repeat"/>
</dbReference>
<feature type="binding site" evidence="13">
    <location>
        <position position="332"/>
    </location>
    <ligand>
        <name>Zn(2+)</name>
        <dbReference type="ChEBI" id="CHEBI:29105"/>
        <label>2</label>
        <note>catalytic</note>
    </ligand>
</feature>
<keyword evidence="10" id="KW-0865">Zymogen</keyword>
<dbReference type="GO" id="GO:0030198">
    <property type="term" value="P:extracellular matrix organization"/>
    <property type="evidence" value="ECO:0007669"/>
    <property type="project" value="TreeGrafter"/>
</dbReference>
<evidence type="ECO:0000256" key="8">
    <source>
        <dbReference type="ARBA" id="ARBA00022837"/>
    </source>
</evidence>
<evidence type="ECO:0000259" key="18">
    <source>
        <dbReference type="SMART" id="SM00235"/>
    </source>
</evidence>
<dbReference type="InterPro" id="IPR024079">
    <property type="entry name" value="MetalloPept_cat_dom_sf"/>
</dbReference>
<accession>A0A8S1DME5</accession>
<name>A0A8S1DME5_9INSE</name>
<dbReference type="AlphaFoldDB" id="A0A8S1DME5"/>
<dbReference type="GO" id="GO:0030574">
    <property type="term" value="P:collagen catabolic process"/>
    <property type="evidence" value="ECO:0007669"/>
    <property type="project" value="TreeGrafter"/>
</dbReference>
<dbReference type="InterPro" id="IPR006026">
    <property type="entry name" value="Peptidase_Metallo"/>
</dbReference>
<dbReference type="EMBL" id="CADEPI010000228">
    <property type="protein sequence ID" value="CAB3381227.1"/>
    <property type="molecule type" value="Genomic_DNA"/>
</dbReference>
<feature type="repeat" description="Hemopexin" evidence="16">
    <location>
        <begin position="550"/>
        <end position="596"/>
    </location>
</feature>
<dbReference type="PROSITE" id="PS51642">
    <property type="entry name" value="HEMOPEXIN_2"/>
    <property type="match status" value="4"/>
</dbReference>
<feature type="repeat" description="Hemopexin" evidence="16">
    <location>
        <begin position="598"/>
        <end position="646"/>
    </location>
</feature>
<dbReference type="PIRSF" id="PIRSF001191">
    <property type="entry name" value="Peptidase_M10A_matrix"/>
    <property type="match status" value="1"/>
</dbReference>
<evidence type="ECO:0000256" key="17">
    <source>
        <dbReference type="SAM" id="MobiDB-lite"/>
    </source>
</evidence>
<dbReference type="InterPro" id="IPR001818">
    <property type="entry name" value="Pept_M10_metallopeptidase"/>
</dbReference>
<feature type="compositionally biased region" description="Gly residues" evidence="17">
    <location>
        <begin position="17"/>
        <end position="27"/>
    </location>
</feature>
<dbReference type="PANTHER" id="PTHR10201">
    <property type="entry name" value="MATRIX METALLOPROTEINASE"/>
    <property type="match status" value="1"/>
</dbReference>
<feature type="binding site" evidence="14">
    <location>
        <position position="651"/>
    </location>
    <ligand>
        <name>Ca(2+)</name>
        <dbReference type="ChEBI" id="CHEBI:29108"/>
        <label>4</label>
    </ligand>
</feature>
<feature type="binding site" evidence="14">
    <location>
        <position position="300"/>
    </location>
    <ligand>
        <name>Ca(2+)</name>
        <dbReference type="ChEBI" id="CHEBI:29108"/>
        <label>3</label>
    </ligand>
</feature>
<dbReference type="PANTHER" id="PTHR10201:SF169">
    <property type="entry name" value="MATRIX METALLOPROTEINASE-16-LIKE PROTEIN"/>
    <property type="match status" value="1"/>
</dbReference>
<evidence type="ECO:0000256" key="4">
    <source>
        <dbReference type="ARBA" id="ARBA00022729"/>
    </source>
</evidence>
<evidence type="ECO:0000256" key="10">
    <source>
        <dbReference type="ARBA" id="ARBA00023145"/>
    </source>
</evidence>
<evidence type="ECO:0000256" key="11">
    <source>
        <dbReference type="ARBA" id="ARBA00023157"/>
    </source>
</evidence>
<keyword evidence="8 14" id="KW-0106">Calcium</keyword>
<dbReference type="InterPro" id="IPR036365">
    <property type="entry name" value="PGBD-like_sf"/>
</dbReference>
<evidence type="ECO:0000256" key="14">
    <source>
        <dbReference type="PIRSR" id="PIRSR621190-2"/>
    </source>
</evidence>
<dbReference type="InterPro" id="IPR002477">
    <property type="entry name" value="Peptidoglycan-bd-like"/>
</dbReference>
<dbReference type="GO" id="GO:0004222">
    <property type="term" value="F:metalloendopeptidase activity"/>
    <property type="evidence" value="ECO:0007669"/>
    <property type="project" value="InterPro"/>
</dbReference>
<feature type="domain" description="Peptidase metallopeptidase" evidence="18">
    <location>
        <begin position="202"/>
        <end position="368"/>
    </location>
</feature>
<evidence type="ECO:0000256" key="13">
    <source>
        <dbReference type="PIRSR" id="PIRSR001191-2"/>
    </source>
</evidence>
<dbReference type="GO" id="GO:0008270">
    <property type="term" value="F:zinc ion binding"/>
    <property type="evidence" value="ECO:0007669"/>
    <property type="project" value="InterPro"/>
</dbReference>
<feature type="compositionally biased region" description="Polar residues" evidence="17">
    <location>
        <begin position="444"/>
        <end position="453"/>
    </location>
</feature>
<protein>
    <recommendedName>
        <fullName evidence="18">Peptidase metallopeptidase domain-containing protein</fullName>
    </recommendedName>
</protein>
<dbReference type="InterPro" id="IPR018486">
    <property type="entry name" value="Hemopexin_CS"/>
</dbReference>
<dbReference type="InterPro" id="IPR033739">
    <property type="entry name" value="M10A_MMP"/>
</dbReference>
<sequence>MKREKFPLWPRRESKLGVGGGRSGGPRKGSWWPRARFVCSHHFICGRDREMRRSSAWLAFLVLAVGRTAAMPAAPPPRMGKSANFVELLREMNQTNDSDAAVQEADQALNFLQTFGYLEQSNLKVANFYSGDAVVNAIKQMQKFGAIPETGRLDNATVKLMHTKRCGVEDVTRKSDPDSLQLRSLTGHQQNSRRRTKRFIQGAEGWRKRTITYFISNWSPKLSEQVVVSEMQKAFQVWAEYANLKFVRVNSPDADIIVAFGRGPHGDGYAFDGEGLVLAHAFYPYEFGSFGGDIHFDDDEKWKLKLDGPFDDGVDFFSVAVHELGHSLGLAHSPEKDSVMFPYFKGFNNNPARLAYDDVLGMYHVYVSKNLPETDKTEAPDRQSPRPTTTTARPTTTRPTTRRLPGYPSYPTRRPYTTTTTMRTTQRPSFVPTYEGDYDTVTSHRQKFGSSTPIGGRMTVQSTEKTSSSSTTHRTATEVAAHDDDDDHRQRPNKNNHTICDGAVDTIALLRGEIVVIRDSLVWRLSDKGVTLAGYPVPFRRLFWQLPDEVTKIDAIYERPGDNTIVIFSGDKYWETDGNRLSPNSPRSLTFLGLPSFVKKVDAVLVWGKNGKTYFFSDKYYWKMDDSLFMMEQGYPQKITERWRGVPSNIDAALTYRDGMTYFFKGKQYWRFDNAEIQTLQKYPKSSGRDWFGCS</sequence>
<feature type="region of interest" description="Disordered" evidence="17">
    <location>
        <begin position="444"/>
        <end position="497"/>
    </location>
</feature>
<feature type="binding site" evidence="14">
    <location>
        <position position="265"/>
    </location>
    <ligand>
        <name>Zn(2+)</name>
        <dbReference type="ChEBI" id="CHEBI:29105"/>
        <label>1</label>
    </ligand>
</feature>
<evidence type="ECO:0000256" key="7">
    <source>
        <dbReference type="ARBA" id="ARBA00022833"/>
    </source>
</evidence>
<reference evidence="19 20" key="1">
    <citation type="submission" date="2020-04" db="EMBL/GenBank/DDBJ databases">
        <authorList>
            <person name="Alioto T."/>
            <person name="Alioto T."/>
            <person name="Gomez Garrido J."/>
        </authorList>
    </citation>
    <scope>NUCLEOTIDE SEQUENCE [LARGE SCALE GENOMIC DNA]</scope>
</reference>
<evidence type="ECO:0000256" key="15">
    <source>
        <dbReference type="PIRSR" id="PIRSR621190-3"/>
    </source>
</evidence>
<dbReference type="GO" id="GO:0006508">
    <property type="term" value="P:proteolysis"/>
    <property type="evidence" value="ECO:0007669"/>
    <property type="project" value="UniProtKB-KW"/>
</dbReference>
<feature type="region of interest" description="Disordered" evidence="17">
    <location>
        <begin position="373"/>
        <end position="423"/>
    </location>
</feature>
<feature type="binding site" evidence="14">
    <location>
        <position position="505"/>
    </location>
    <ligand>
        <name>Ca(2+)</name>
        <dbReference type="ChEBI" id="CHEBI:29108"/>
        <label>4</label>
    </ligand>
</feature>
<feature type="binding site" evidence="14">
    <location>
        <position position="272"/>
    </location>
    <ligand>
        <name>Ca(2+)</name>
        <dbReference type="ChEBI" id="CHEBI:29108"/>
        <label>3</label>
    </ligand>
</feature>
<comment type="caution">
    <text evidence="19">The sequence shown here is derived from an EMBL/GenBank/DDBJ whole genome shotgun (WGS) entry which is preliminary data.</text>
</comment>
<evidence type="ECO:0000256" key="6">
    <source>
        <dbReference type="ARBA" id="ARBA00022801"/>
    </source>
</evidence>
<evidence type="ECO:0000256" key="16">
    <source>
        <dbReference type="PROSITE-ProRule" id="PRU01011"/>
    </source>
</evidence>
<feature type="binding site" evidence="14">
    <location>
        <position position="273"/>
    </location>
    <ligand>
        <name>Ca(2+)</name>
        <dbReference type="ChEBI" id="CHEBI:29108"/>
        <label>3</label>
    </ligand>
</feature>
<feature type="binding site" evidence="14">
    <location>
        <position position="280"/>
    </location>
    <ligand>
        <name>Zn(2+)</name>
        <dbReference type="ChEBI" id="CHEBI:29105"/>
        <label>1</label>
    </ligand>
</feature>
<feature type="compositionally biased region" description="Basic and acidic residues" evidence="17">
    <location>
        <begin position="1"/>
        <end position="15"/>
    </location>
</feature>
<keyword evidence="6" id="KW-0378">Hydrolase</keyword>
<dbReference type="SMART" id="SM00235">
    <property type="entry name" value="ZnMc"/>
    <property type="match status" value="1"/>
</dbReference>
<dbReference type="SUPFAM" id="SSF50923">
    <property type="entry name" value="Hemopexin-like domain"/>
    <property type="match status" value="1"/>
</dbReference>
<feature type="binding site" evidence="14">
    <location>
        <position position="298"/>
    </location>
    <ligand>
        <name>Ca(2+)</name>
        <dbReference type="ChEBI" id="CHEBI:29108"/>
        <label>1</label>
    </ligand>
</feature>
<feature type="binding site" evidence="14">
    <location>
        <position position="297"/>
    </location>
    <ligand>
        <name>Ca(2+)</name>
        <dbReference type="ChEBI" id="CHEBI:29108"/>
        <label>3</label>
    </ligand>
</feature>
<keyword evidence="2" id="KW-0645">Protease</keyword>
<dbReference type="CDD" id="cd00094">
    <property type="entry name" value="HX"/>
    <property type="match status" value="1"/>
</dbReference>
<evidence type="ECO:0000313" key="19">
    <source>
        <dbReference type="EMBL" id="CAB3381227.1"/>
    </source>
</evidence>
<dbReference type="PRINTS" id="PR00138">
    <property type="entry name" value="MATRIXIN"/>
</dbReference>
<keyword evidence="11 15" id="KW-1015">Disulfide bond</keyword>
<feature type="binding site" evidence="14">
    <location>
        <position position="255"/>
    </location>
    <ligand>
        <name>Ca(2+)</name>
        <dbReference type="ChEBI" id="CHEBI:29108"/>
        <label>2</label>
    </ligand>
</feature>
<dbReference type="InterPro" id="IPR021190">
    <property type="entry name" value="Pept_M10A"/>
</dbReference>
<feature type="binding site" evidence="14">
    <location>
        <position position="340"/>
    </location>
    <ligand>
        <name>Zn(2+)</name>
        <dbReference type="ChEBI" id="CHEBI:29105"/>
        <label>2</label>
        <note>catalytic</note>
    </ligand>
</feature>
<evidence type="ECO:0000256" key="12">
    <source>
        <dbReference type="PIRSR" id="PIRSR001191-1"/>
    </source>
</evidence>
<feature type="binding site" evidence="14">
    <location>
        <position position="295"/>
    </location>
    <ligand>
        <name>Zn(2+)</name>
        <dbReference type="ChEBI" id="CHEBI:29105"/>
        <label>1</label>
    </ligand>
</feature>
<comment type="cofactor">
    <cofactor evidence="14">
        <name>Zn(2+)</name>
        <dbReference type="ChEBI" id="CHEBI:29105"/>
    </cofactor>
    <text evidence="14">Binds 2 Zn(2+) ions per subunit.</text>
</comment>
<feature type="compositionally biased region" description="Low complexity" evidence="17">
    <location>
        <begin position="385"/>
        <end position="423"/>
    </location>
</feature>
<dbReference type="GO" id="GO:0031012">
    <property type="term" value="C:extracellular matrix"/>
    <property type="evidence" value="ECO:0007669"/>
    <property type="project" value="InterPro"/>
</dbReference>
<feature type="binding site" evidence="14">
    <location>
        <position position="293"/>
    </location>
    <ligand>
        <name>Ca(2+)</name>
        <dbReference type="ChEBI" id="CHEBI:29108"/>
        <label>2</label>
    </ligand>
</feature>
<feature type="binding site" description="in inhibited form" evidence="14">
    <location>
        <position position="166"/>
    </location>
    <ligand>
        <name>Zn(2+)</name>
        <dbReference type="ChEBI" id="CHEBI:29105"/>
        <label>2</label>
        <note>catalytic</note>
    </ligand>
</feature>
<evidence type="ECO:0000313" key="20">
    <source>
        <dbReference type="Proteomes" id="UP000494165"/>
    </source>
</evidence>
<dbReference type="SUPFAM" id="SSF47090">
    <property type="entry name" value="PGBD-like"/>
    <property type="match status" value="1"/>
</dbReference>
<organism evidence="19 20">
    <name type="scientific">Cloeon dipterum</name>
    <dbReference type="NCBI Taxonomy" id="197152"/>
    <lineage>
        <taxon>Eukaryota</taxon>
        <taxon>Metazoa</taxon>
        <taxon>Ecdysozoa</taxon>
        <taxon>Arthropoda</taxon>
        <taxon>Hexapoda</taxon>
        <taxon>Insecta</taxon>
        <taxon>Pterygota</taxon>
        <taxon>Palaeoptera</taxon>
        <taxon>Ephemeroptera</taxon>
        <taxon>Pisciforma</taxon>
        <taxon>Baetidae</taxon>
        <taxon>Cloeon</taxon>
    </lineage>
</organism>
<feature type="binding site" evidence="14">
    <location>
        <position position="507"/>
    </location>
    <ligand>
        <name>Ca(2+)</name>
        <dbReference type="ChEBI" id="CHEBI:29108"/>
        <label>5</label>
    </ligand>
</feature>
<feature type="binding site" evidence="14">
    <location>
        <position position="554"/>
    </location>
    <ligand>
        <name>Ca(2+)</name>
        <dbReference type="ChEBI" id="CHEBI:29108"/>
        <label>4</label>
    </ligand>
</feature>
<feature type="binding site" evidence="14">
    <location>
        <position position="300"/>
    </location>
    <ligand>
        <name>Ca(2+)</name>
        <dbReference type="ChEBI" id="CHEBI:29108"/>
        <label>1</label>
    </ligand>
</feature>
<dbReference type="OrthoDB" id="406838at2759"/>
<keyword evidence="5" id="KW-0677">Repeat</keyword>
<feature type="compositionally biased region" description="Low complexity" evidence="17">
    <location>
        <begin position="459"/>
        <end position="474"/>
    </location>
</feature>
<feature type="repeat" description="Hemopexin" evidence="16">
    <location>
        <begin position="497"/>
        <end position="546"/>
    </location>
</feature>
<feature type="binding site" evidence="13">
    <location>
        <position position="326"/>
    </location>
    <ligand>
        <name>Zn(2+)</name>
        <dbReference type="ChEBI" id="CHEBI:29105"/>
        <label>2</label>
        <note>catalytic</note>
    </ligand>
</feature>
<feature type="binding site" evidence="14">
    <location>
        <position position="291"/>
    </location>
    <ligand>
        <name>Ca(2+)</name>
        <dbReference type="ChEBI" id="CHEBI:29108"/>
        <label>2</label>
    </ligand>
</feature>
<feature type="binding site" evidence="14">
    <location>
        <position position="267"/>
    </location>
    <ligand>
        <name>Zn(2+)</name>
        <dbReference type="ChEBI" id="CHEBI:29105"/>
        <label>1</label>
    </ligand>
</feature>
<keyword evidence="7 13" id="KW-0862">Zinc</keyword>
<evidence type="ECO:0000256" key="3">
    <source>
        <dbReference type="ARBA" id="ARBA00022723"/>
    </source>
</evidence>
<dbReference type="Pfam" id="PF00413">
    <property type="entry name" value="Peptidase_M10"/>
    <property type="match status" value="1"/>
</dbReference>
<feature type="binding site" evidence="13">
    <location>
        <position position="322"/>
    </location>
    <ligand>
        <name>Zn(2+)</name>
        <dbReference type="ChEBI" id="CHEBI:29105"/>
        <label>2</label>
        <note>catalytic</note>
    </ligand>
</feature>
<comment type="similarity">
    <text evidence="1">Belongs to the peptidase M10A family.</text>
</comment>
<feature type="region of interest" description="Disordered" evidence="17">
    <location>
        <begin position="1"/>
        <end position="28"/>
    </location>
</feature>
<evidence type="ECO:0000256" key="9">
    <source>
        <dbReference type="ARBA" id="ARBA00023049"/>
    </source>
</evidence>
<dbReference type="FunFam" id="2.110.10.10:FF:000002">
    <property type="entry name" value="Matrix metallopeptidase 3"/>
    <property type="match status" value="1"/>
</dbReference>
<dbReference type="Proteomes" id="UP000494165">
    <property type="component" value="Unassembled WGS sequence"/>
</dbReference>
<dbReference type="PROSITE" id="PS00024">
    <property type="entry name" value="HEMOPEXIN"/>
    <property type="match status" value="1"/>
</dbReference>
<gene>
    <name evidence="19" type="ORF">CLODIP_2_CD02158</name>
</gene>
<keyword evidence="4" id="KW-0732">Signal</keyword>
<dbReference type="InterPro" id="IPR036375">
    <property type="entry name" value="Hemopexin-like_dom_sf"/>
</dbReference>
<dbReference type="GO" id="GO:0005615">
    <property type="term" value="C:extracellular space"/>
    <property type="evidence" value="ECO:0007669"/>
    <property type="project" value="TreeGrafter"/>
</dbReference>
<dbReference type="Pfam" id="PF00045">
    <property type="entry name" value="Hemopexin"/>
    <property type="match status" value="3"/>
</dbReference>
<evidence type="ECO:0000256" key="2">
    <source>
        <dbReference type="ARBA" id="ARBA00022670"/>
    </source>
</evidence>
<feature type="disulfide bond" evidence="15">
    <location>
        <begin position="500"/>
        <end position="694"/>
    </location>
</feature>
<dbReference type="Gene3D" id="2.110.10.10">
    <property type="entry name" value="Hemopexin-like domain"/>
    <property type="match status" value="1"/>
</dbReference>
<evidence type="ECO:0000256" key="5">
    <source>
        <dbReference type="ARBA" id="ARBA00022737"/>
    </source>
</evidence>
<keyword evidence="3 13" id="KW-0479">Metal-binding</keyword>
<dbReference type="FunFam" id="3.40.390.10:FF:000022">
    <property type="entry name" value="Matrix metalloproteinase 1, isoform C"/>
    <property type="match status" value="1"/>
</dbReference>
<dbReference type="Gene3D" id="3.40.390.10">
    <property type="entry name" value="Collagenase (Catalytic Domain)"/>
    <property type="match status" value="1"/>
</dbReference>
<keyword evidence="9" id="KW-0482">Metalloprotease</keyword>